<comment type="caution">
    <text evidence="2">The sequence shown here is derived from an EMBL/GenBank/DDBJ whole genome shotgun (WGS) entry which is preliminary data.</text>
</comment>
<evidence type="ECO:0000313" key="2">
    <source>
        <dbReference type="EMBL" id="OUM36434.1"/>
    </source>
</evidence>
<feature type="transmembrane region" description="Helical" evidence="1">
    <location>
        <begin position="186"/>
        <end position="203"/>
    </location>
</feature>
<feature type="transmembrane region" description="Helical" evidence="1">
    <location>
        <begin position="53"/>
        <end position="73"/>
    </location>
</feature>
<dbReference type="InterPro" id="IPR009339">
    <property type="entry name" value="DUF998"/>
</dbReference>
<evidence type="ECO:0008006" key="4">
    <source>
        <dbReference type="Google" id="ProtNLM"/>
    </source>
</evidence>
<reference evidence="2 3" key="1">
    <citation type="submission" date="2017-05" db="EMBL/GenBank/DDBJ databases">
        <title>Whole genome sequence of Pseudomonas putida isolate 1312 commercialized as a biostimulant.</title>
        <authorList>
            <person name="Crovadore J."/>
            <person name="Blanc P."/>
            <person name="Chablais R."/>
            <person name="Cochard B."/>
            <person name="Grizard D."/>
            <person name="Lefort F."/>
        </authorList>
    </citation>
    <scope>NUCLEOTIDE SEQUENCE [LARGE SCALE GENOMIC DNA]</scope>
    <source>
        <strain evidence="2 3">1312</strain>
    </source>
</reference>
<protein>
    <recommendedName>
        <fullName evidence="4">DUF998 domain-containing protein</fullName>
    </recommendedName>
</protein>
<organism evidence="2 3">
    <name type="scientific">Pseudomonas putida</name>
    <name type="common">Arthrobacter siderocapsulatus</name>
    <dbReference type="NCBI Taxonomy" id="303"/>
    <lineage>
        <taxon>Bacteria</taxon>
        <taxon>Pseudomonadati</taxon>
        <taxon>Pseudomonadota</taxon>
        <taxon>Gammaproteobacteria</taxon>
        <taxon>Pseudomonadales</taxon>
        <taxon>Pseudomonadaceae</taxon>
        <taxon>Pseudomonas</taxon>
    </lineage>
</organism>
<feature type="transmembrane region" description="Helical" evidence="1">
    <location>
        <begin position="123"/>
        <end position="142"/>
    </location>
</feature>
<feature type="transmembrane region" description="Helical" evidence="1">
    <location>
        <begin position="154"/>
        <end position="174"/>
    </location>
</feature>
<evidence type="ECO:0000313" key="3">
    <source>
        <dbReference type="Proteomes" id="UP000196082"/>
    </source>
</evidence>
<dbReference type="Pfam" id="PF06197">
    <property type="entry name" value="DUF998"/>
    <property type="match status" value="1"/>
</dbReference>
<sequence>MKTLDRLLLASGLLIPLWLLAGVWLTAQAYPGYDHLQQAMSQLGAVGAPTHSWSPLVNNFPLAALFALFAWGLARRWHGSKLAMLSAALVLLHAVGSLGTGWFPCDQGCAPAQPSTSQQLHNLSGLLMFLSLTLASALWAWLGNRIAGSRALALFSLACVVLAIITAALMGQAAQDGQLFGLYQRLNYGVSVIWVASLAWASLRTPAGSPLRMAVI</sequence>
<feature type="transmembrane region" description="Helical" evidence="1">
    <location>
        <begin position="82"/>
        <end position="103"/>
    </location>
</feature>
<name>A0A1Y3LGC1_PSEPU</name>
<accession>A0A1Y3LGC1</accession>
<dbReference type="EMBL" id="NFSB01000062">
    <property type="protein sequence ID" value="OUM36434.1"/>
    <property type="molecule type" value="Genomic_DNA"/>
</dbReference>
<keyword evidence="1" id="KW-0812">Transmembrane</keyword>
<dbReference type="RefSeq" id="WP_086975014.1">
    <property type="nucleotide sequence ID" value="NZ_NFSB01000062.1"/>
</dbReference>
<proteinExistence type="predicted"/>
<keyword evidence="1" id="KW-0472">Membrane</keyword>
<dbReference type="Proteomes" id="UP000196082">
    <property type="component" value="Unassembled WGS sequence"/>
</dbReference>
<dbReference type="AlphaFoldDB" id="A0A1Y3LGC1"/>
<evidence type="ECO:0000256" key="1">
    <source>
        <dbReference type="SAM" id="Phobius"/>
    </source>
</evidence>
<gene>
    <name evidence="2" type="ORF">B8W72_06375</name>
</gene>
<keyword evidence="1" id="KW-1133">Transmembrane helix</keyword>